<evidence type="ECO:0000256" key="1">
    <source>
        <dbReference type="SAM" id="SignalP"/>
    </source>
</evidence>
<proteinExistence type="predicted"/>
<comment type="caution">
    <text evidence="2">The sequence shown here is derived from an EMBL/GenBank/DDBJ whole genome shotgun (WGS) entry which is preliminary data.</text>
</comment>
<evidence type="ECO:0000313" key="2">
    <source>
        <dbReference type="EMBL" id="TYP71015.1"/>
    </source>
</evidence>
<feature type="signal peptide" evidence="1">
    <location>
        <begin position="1"/>
        <end position="22"/>
    </location>
</feature>
<dbReference type="Pfam" id="PF10677">
    <property type="entry name" value="DUF2490"/>
    <property type="match status" value="1"/>
</dbReference>
<dbReference type="EMBL" id="VNHU01000010">
    <property type="protein sequence ID" value="TYP71015.1"/>
    <property type="molecule type" value="Genomic_DNA"/>
</dbReference>
<dbReference type="InterPro" id="IPR019619">
    <property type="entry name" value="DUF2490"/>
</dbReference>
<protein>
    <submittedName>
        <fullName evidence="2">Uncharacterized protein DUF2490</fullName>
    </submittedName>
</protein>
<keyword evidence="3" id="KW-1185">Reference proteome</keyword>
<dbReference type="Proteomes" id="UP000324376">
    <property type="component" value="Unassembled WGS sequence"/>
</dbReference>
<dbReference type="AlphaFoldDB" id="A0A5S5BV11"/>
<sequence>MRRNLLATFICLYCLVPNSGTAQIDEDKMGAWYMYFFNTTFKESSWGAQGDIQYRNFNLGGDLEQLLIRGGLTYTPKSANIKFTLGYGNISTGTFGSSDATSQESRIYQEALFPVRFGKRFYTNHRFRFEQRFVEDQDFRTRYRYNIFLNVALNKTEMEKNTLYLAFYNELFINGQRDISNGRSVEIFDRNRFYAAMGYIINKGLKVQLGVMNQTTDALNKNQLQLSLHHSL</sequence>
<dbReference type="OrthoDB" id="1118734at2"/>
<gene>
    <name evidence="2" type="ORF">BD809_11074</name>
</gene>
<keyword evidence="1" id="KW-0732">Signal</keyword>
<accession>A0A5S5BV11</accession>
<organism evidence="2 3">
    <name type="scientific">Aquimarina intermedia</name>
    <dbReference type="NCBI Taxonomy" id="350814"/>
    <lineage>
        <taxon>Bacteria</taxon>
        <taxon>Pseudomonadati</taxon>
        <taxon>Bacteroidota</taxon>
        <taxon>Flavobacteriia</taxon>
        <taxon>Flavobacteriales</taxon>
        <taxon>Flavobacteriaceae</taxon>
        <taxon>Aquimarina</taxon>
    </lineage>
</organism>
<feature type="chain" id="PRO_5024335155" evidence="1">
    <location>
        <begin position="23"/>
        <end position="232"/>
    </location>
</feature>
<reference evidence="2 3" key="1">
    <citation type="submission" date="2019-07" db="EMBL/GenBank/DDBJ databases">
        <title>Genomic Encyclopedia of Archaeal and Bacterial Type Strains, Phase II (KMG-II): from individual species to whole genera.</title>
        <authorList>
            <person name="Goeker M."/>
        </authorList>
    </citation>
    <scope>NUCLEOTIDE SEQUENCE [LARGE SCALE GENOMIC DNA]</scope>
    <source>
        <strain evidence="2 3">DSM 17527</strain>
    </source>
</reference>
<dbReference type="RefSeq" id="WP_148783520.1">
    <property type="nucleotide sequence ID" value="NZ_VNHU01000010.1"/>
</dbReference>
<name>A0A5S5BV11_9FLAO</name>
<evidence type="ECO:0000313" key="3">
    <source>
        <dbReference type="Proteomes" id="UP000324376"/>
    </source>
</evidence>